<dbReference type="AlphaFoldDB" id="A0A8X6QN70"/>
<dbReference type="EMBL" id="BMAW01130599">
    <property type="protein sequence ID" value="GFU35745.1"/>
    <property type="molecule type" value="Genomic_DNA"/>
</dbReference>
<comment type="caution">
    <text evidence="1">The sequence shown here is derived from an EMBL/GenBank/DDBJ whole genome shotgun (WGS) entry which is preliminary data.</text>
</comment>
<sequence>MISQAFILAALAVTAFASLHE</sequence>
<evidence type="ECO:0000313" key="2">
    <source>
        <dbReference type="Proteomes" id="UP000887013"/>
    </source>
</evidence>
<proteinExistence type="predicted"/>
<name>A0A8X6QN70_NEPPI</name>
<gene>
    <name evidence="1" type="ORF">NPIL_260251</name>
</gene>
<accession>A0A8X6QN70</accession>
<feature type="non-terminal residue" evidence="1">
    <location>
        <position position="1"/>
    </location>
</feature>
<reference evidence="1" key="1">
    <citation type="submission" date="2020-08" db="EMBL/GenBank/DDBJ databases">
        <title>Multicomponent nature underlies the extraordinary mechanical properties of spider dragline silk.</title>
        <authorList>
            <person name="Kono N."/>
            <person name="Nakamura H."/>
            <person name="Mori M."/>
            <person name="Yoshida Y."/>
            <person name="Ohtoshi R."/>
            <person name="Malay A.D."/>
            <person name="Moran D.A.P."/>
            <person name="Tomita M."/>
            <person name="Numata K."/>
            <person name="Arakawa K."/>
        </authorList>
    </citation>
    <scope>NUCLEOTIDE SEQUENCE</scope>
</reference>
<evidence type="ECO:0000313" key="1">
    <source>
        <dbReference type="EMBL" id="GFU35745.1"/>
    </source>
</evidence>
<organism evidence="1 2">
    <name type="scientific">Nephila pilipes</name>
    <name type="common">Giant wood spider</name>
    <name type="synonym">Nephila maculata</name>
    <dbReference type="NCBI Taxonomy" id="299642"/>
    <lineage>
        <taxon>Eukaryota</taxon>
        <taxon>Metazoa</taxon>
        <taxon>Ecdysozoa</taxon>
        <taxon>Arthropoda</taxon>
        <taxon>Chelicerata</taxon>
        <taxon>Arachnida</taxon>
        <taxon>Araneae</taxon>
        <taxon>Araneomorphae</taxon>
        <taxon>Entelegynae</taxon>
        <taxon>Araneoidea</taxon>
        <taxon>Nephilidae</taxon>
        <taxon>Nephila</taxon>
    </lineage>
</organism>
<keyword evidence="2" id="KW-1185">Reference proteome</keyword>
<dbReference type="Proteomes" id="UP000887013">
    <property type="component" value="Unassembled WGS sequence"/>
</dbReference>
<protein>
    <submittedName>
        <fullName evidence="1">Uncharacterized protein</fullName>
    </submittedName>
</protein>